<keyword evidence="11" id="KW-1185">Reference proteome</keyword>
<dbReference type="PIRSF" id="PIRSF000077">
    <property type="entry name" value="Thioredoxin"/>
    <property type="match status" value="1"/>
</dbReference>
<dbReference type="PRINTS" id="PR00421">
    <property type="entry name" value="THIOREDOXIN"/>
</dbReference>
<dbReference type="PANTHER" id="PTHR45663:SF11">
    <property type="entry name" value="GEO12009P1"/>
    <property type="match status" value="1"/>
</dbReference>
<dbReference type="OrthoDB" id="9790390at2"/>
<dbReference type="InterPro" id="IPR036249">
    <property type="entry name" value="Thioredoxin-like_sf"/>
</dbReference>
<dbReference type="GO" id="GO:0015035">
    <property type="term" value="F:protein-disulfide reductase activity"/>
    <property type="evidence" value="ECO:0007669"/>
    <property type="project" value="InterPro"/>
</dbReference>
<feature type="site" description="Contributes to redox potential value" evidence="7">
    <location>
        <position position="26"/>
    </location>
</feature>
<dbReference type="InterPro" id="IPR017937">
    <property type="entry name" value="Thioredoxin_CS"/>
</dbReference>
<evidence type="ECO:0000256" key="1">
    <source>
        <dbReference type="ARBA" id="ARBA00008987"/>
    </source>
</evidence>
<dbReference type="GO" id="GO:0005829">
    <property type="term" value="C:cytosol"/>
    <property type="evidence" value="ECO:0007669"/>
    <property type="project" value="TreeGrafter"/>
</dbReference>
<evidence type="ECO:0000256" key="6">
    <source>
        <dbReference type="PIRNR" id="PIRNR000077"/>
    </source>
</evidence>
<comment type="similarity">
    <text evidence="1 6">Belongs to the thioredoxin family.</text>
</comment>
<dbReference type="PANTHER" id="PTHR45663">
    <property type="entry name" value="GEO12009P1"/>
    <property type="match status" value="1"/>
</dbReference>
<evidence type="ECO:0000256" key="7">
    <source>
        <dbReference type="PIRSR" id="PIRSR000077-1"/>
    </source>
</evidence>
<evidence type="ECO:0000313" key="11">
    <source>
        <dbReference type="Proteomes" id="UP000294419"/>
    </source>
</evidence>
<dbReference type="PROSITE" id="PS00194">
    <property type="entry name" value="THIOREDOXIN_1"/>
    <property type="match status" value="1"/>
</dbReference>
<evidence type="ECO:0000256" key="8">
    <source>
        <dbReference type="PIRSR" id="PIRSR000077-4"/>
    </source>
</evidence>
<feature type="domain" description="Thioredoxin" evidence="9">
    <location>
        <begin position="1"/>
        <end position="100"/>
    </location>
</feature>
<keyword evidence="3" id="KW-0249">Electron transport</keyword>
<feature type="site" description="Contributes to redox potential value" evidence="7">
    <location>
        <position position="25"/>
    </location>
</feature>
<sequence length="100" mass="11050">MSQKFKELIDSERPVLIDFFATWCGPCKVQSSVLTTVKENIGDLARIVKIDIDQFPAIAAEYGVRGVPTLAVFKKGEMLYKQSGVHDVNTLTDLLKGFAS</sequence>
<dbReference type="Pfam" id="PF00085">
    <property type="entry name" value="Thioredoxin"/>
    <property type="match status" value="1"/>
</dbReference>
<keyword evidence="5 8" id="KW-0676">Redox-active center</keyword>
<keyword evidence="2" id="KW-0813">Transport</keyword>
<dbReference type="RefSeq" id="WP_133439374.1">
    <property type="nucleotide sequence ID" value="NZ_CP037954.1"/>
</dbReference>
<evidence type="ECO:0000259" key="9">
    <source>
        <dbReference type="PROSITE" id="PS51352"/>
    </source>
</evidence>
<organism evidence="10 11">
    <name type="scientific">Chryseobacterium salivictor</name>
    <dbReference type="NCBI Taxonomy" id="2547600"/>
    <lineage>
        <taxon>Bacteria</taxon>
        <taxon>Pseudomonadati</taxon>
        <taxon>Bacteroidota</taxon>
        <taxon>Flavobacteriia</taxon>
        <taxon>Flavobacteriales</taxon>
        <taxon>Weeksellaceae</taxon>
        <taxon>Chryseobacterium group</taxon>
        <taxon>Chryseobacterium</taxon>
    </lineage>
</organism>
<evidence type="ECO:0000256" key="3">
    <source>
        <dbReference type="ARBA" id="ARBA00022982"/>
    </source>
</evidence>
<proteinExistence type="inferred from homology"/>
<dbReference type="GO" id="GO:0045454">
    <property type="term" value="P:cell redox homeostasis"/>
    <property type="evidence" value="ECO:0007669"/>
    <property type="project" value="TreeGrafter"/>
</dbReference>
<dbReference type="AlphaFoldDB" id="A0A4P6ZE78"/>
<reference evidence="10 11" key="1">
    <citation type="submission" date="2019-03" db="EMBL/GenBank/DDBJ databases">
        <authorList>
            <person name="Kim H."/>
            <person name="Yu S.-M."/>
        </authorList>
    </citation>
    <scope>NUCLEOTIDE SEQUENCE [LARGE SCALE GENOMIC DNA]</scope>
    <source>
        <strain evidence="10 11">NBC122</strain>
    </source>
</reference>
<keyword evidence="4 8" id="KW-1015">Disulfide bond</keyword>
<feature type="active site" description="Nucleophile" evidence="7">
    <location>
        <position position="24"/>
    </location>
</feature>
<dbReference type="EMBL" id="CP037954">
    <property type="protein sequence ID" value="QBO57900.1"/>
    <property type="molecule type" value="Genomic_DNA"/>
</dbReference>
<dbReference type="Gene3D" id="3.40.30.10">
    <property type="entry name" value="Glutaredoxin"/>
    <property type="match status" value="1"/>
</dbReference>
<name>A0A4P6ZE78_9FLAO</name>
<dbReference type="InterPro" id="IPR005746">
    <property type="entry name" value="Thioredoxin"/>
</dbReference>
<evidence type="ECO:0000256" key="2">
    <source>
        <dbReference type="ARBA" id="ARBA00022448"/>
    </source>
</evidence>
<dbReference type="InterPro" id="IPR013766">
    <property type="entry name" value="Thioredoxin_domain"/>
</dbReference>
<accession>A0A4P6ZE78</accession>
<feature type="site" description="Deprotonates C-terminal active site Cys" evidence="7">
    <location>
        <position position="18"/>
    </location>
</feature>
<gene>
    <name evidence="10" type="ORF">NBC122_01071</name>
</gene>
<dbReference type="SUPFAM" id="SSF52833">
    <property type="entry name" value="Thioredoxin-like"/>
    <property type="match status" value="1"/>
</dbReference>
<feature type="disulfide bond" description="Redox-active" evidence="8">
    <location>
        <begin position="24"/>
        <end position="27"/>
    </location>
</feature>
<dbReference type="PROSITE" id="PS51352">
    <property type="entry name" value="THIOREDOXIN_2"/>
    <property type="match status" value="1"/>
</dbReference>
<dbReference type="CDD" id="cd02947">
    <property type="entry name" value="TRX_family"/>
    <property type="match status" value="1"/>
</dbReference>
<feature type="active site" description="Nucleophile" evidence="7">
    <location>
        <position position="27"/>
    </location>
</feature>
<evidence type="ECO:0000256" key="5">
    <source>
        <dbReference type="ARBA" id="ARBA00023284"/>
    </source>
</evidence>
<protein>
    <recommendedName>
        <fullName evidence="6">Thioredoxin</fullName>
    </recommendedName>
</protein>
<evidence type="ECO:0000256" key="4">
    <source>
        <dbReference type="ARBA" id="ARBA00023157"/>
    </source>
</evidence>
<dbReference type="KEGG" id="csal:NBC122_01071"/>
<dbReference type="Proteomes" id="UP000294419">
    <property type="component" value="Chromosome"/>
</dbReference>
<evidence type="ECO:0000313" key="10">
    <source>
        <dbReference type="EMBL" id="QBO57900.1"/>
    </source>
</evidence>